<keyword evidence="5" id="KW-0472">Membrane</keyword>
<evidence type="ECO:0008006" key="12">
    <source>
        <dbReference type="Google" id="ProtNLM"/>
    </source>
</evidence>
<evidence type="ECO:0000313" key="10">
    <source>
        <dbReference type="EMBL" id="GBG08994.1"/>
    </source>
</evidence>
<feature type="domain" description="Spore germination protein N-terminal" evidence="9">
    <location>
        <begin position="28"/>
        <end position="200"/>
    </location>
</feature>
<dbReference type="AlphaFoldDB" id="A0A2R5F084"/>
<evidence type="ECO:0000259" key="8">
    <source>
        <dbReference type="Pfam" id="PF05504"/>
    </source>
</evidence>
<evidence type="ECO:0000256" key="1">
    <source>
        <dbReference type="ARBA" id="ARBA00004635"/>
    </source>
</evidence>
<evidence type="ECO:0000256" key="4">
    <source>
        <dbReference type="ARBA" id="ARBA00022729"/>
    </source>
</evidence>
<dbReference type="Pfam" id="PF25198">
    <property type="entry name" value="Spore_GerAC_N"/>
    <property type="match status" value="1"/>
</dbReference>
<dbReference type="RefSeq" id="WP_108993826.1">
    <property type="nucleotide sequence ID" value="NZ_BDQX01000187.1"/>
</dbReference>
<dbReference type="InterPro" id="IPR008844">
    <property type="entry name" value="Spore_GerAC-like"/>
</dbReference>
<dbReference type="InterPro" id="IPR057336">
    <property type="entry name" value="GerAC_N"/>
</dbReference>
<dbReference type="PANTHER" id="PTHR35789:SF1">
    <property type="entry name" value="SPORE GERMINATION PROTEIN B3"/>
    <property type="match status" value="1"/>
</dbReference>
<dbReference type="Pfam" id="PF05504">
    <property type="entry name" value="Spore_GerAC"/>
    <property type="match status" value="1"/>
</dbReference>
<dbReference type="NCBIfam" id="TIGR02887">
    <property type="entry name" value="spore_ger_x_C"/>
    <property type="match status" value="1"/>
</dbReference>
<organism evidence="10 11">
    <name type="scientific">Paenibacillus agaridevorans</name>
    <dbReference type="NCBI Taxonomy" id="171404"/>
    <lineage>
        <taxon>Bacteria</taxon>
        <taxon>Bacillati</taxon>
        <taxon>Bacillota</taxon>
        <taxon>Bacilli</taxon>
        <taxon>Bacillales</taxon>
        <taxon>Paenibacillaceae</taxon>
        <taxon>Paenibacillus</taxon>
    </lineage>
</organism>
<dbReference type="GO" id="GO:0009847">
    <property type="term" value="P:spore germination"/>
    <property type="evidence" value="ECO:0007669"/>
    <property type="project" value="InterPro"/>
</dbReference>
<protein>
    <recommendedName>
        <fullName evidence="12">Ger(X)C family spore germination protein</fullName>
    </recommendedName>
</protein>
<keyword evidence="4" id="KW-0732">Signal</keyword>
<sequence length="385" mass="43572">MITLSRLIRTGIAAAALVSLTILPGCWDEVNLQDVSYVSALGIDYVDDKFVIYGQMINFASVAKTEAPGSGPAETWVGTGKGNSTLLAFYDLMRAGYATLNMEHLKTVLIHERAVNQIEDVLDALNRHRASRYTSLIFGTTDDIENVLNTENFFNQSPLYSVLYMPKPHEEQYTFIEPLQMQLVVQTIREPKELTLLPVINSSSTFWSKRGKPISTQLISGVFVYKDFKYKGYFPEKTVIGLRWLNPEFKQVFVEAGQGESTATVSIKHAKSSLEVSKAGADPRFTMTIKLSGSLVEMDSEMTKEEIERSIEELVRGQIQSLFDTGRESGVDFLELEHYLYRYHNRYWKEHIEKEDWLPNKGTLAKIKVDFMLSDSGKFVLKKGA</sequence>
<name>A0A2R5F084_9BACL</name>
<keyword evidence="7" id="KW-0449">Lipoprotein</keyword>
<dbReference type="Gene3D" id="3.30.300.210">
    <property type="entry name" value="Nutrient germinant receptor protein C, domain 3"/>
    <property type="match status" value="1"/>
</dbReference>
<comment type="subcellular location">
    <subcellularLocation>
        <location evidence="1">Membrane</location>
        <topology evidence="1">Lipid-anchor</topology>
    </subcellularLocation>
</comment>
<evidence type="ECO:0000256" key="5">
    <source>
        <dbReference type="ARBA" id="ARBA00023136"/>
    </source>
</evidence>
<dbReference type="EMBL" id="BDQX01000187">
    <property type="protein sequence ID" value="GBG08994.1"/>
    <property type="molecule type" value="Genomic_DNA"/>
</dbReference>
<comment type="caution">
    <text evidence="10">The sequence shown here is derived from an EMBL/GenBank/DDBJ whole genome shotgun (WGS) entry which is preliminary data.</text>
</comment>
<evidence type="ECO:0000256" key="3">
    <source>
        <dbReference type="ARBA" id="ARBA00022544"/>
    </source>
</evidence>
<reference evidence="10 11" key="1">
    <citation type="submission" date="2017-08" db="EMBL/GenBank/DDBJ databases">
        <title>Substantial Increase in Enzyme Production by Combined Drug-Resistance Mutations in Paenibacillus agaridevorans.</title>
        <authorList>
            <person name="Tanaka Y."/>
            <person name="Funane K."/>
            <person name="Hosaka T."/>
            <person name="Shiwa Y."/>
            <person name="Fujita N."/>
            <person name="Miyazaki T."/>
            <person name="Yoshikawa H."/>
            <person name="Murakami K."/>
            <person name="Kasahara K."/>
            <person name="Inaoka T."/>
            <person name="Hiraga Y."/>
            <person name="Ochi K."/>
        </authorList>
    </citation>
    <scope>NUCLEOTIDE SEQUENCE [LARGE SCALE GENOMIC DNA]</scope>
    <source>
        <strain evidence="10 11">T-3040</strain>
    </source>
</reference>
<comment type="similarity">
    <text evidence="2">Belongs to the GerABKC lipoprotein family.</text>
</comment>
<evidence type="ECO:0000259" key="9">
    <source>
        <dbReference type="Pfam" id="PF25198"/>
    </source>
</evidence>
<keyword evidence="3" id="KW-0309">Germination</keyword>
<dbReference type="GO" id="GO:0016020">
    <property type="term" value="C:membrane"/>
    <property type="evidence" value="ECO:0007669"/>
    <property type="project" value="UniProtKB-SubCell"/>
</dbReference>
<gene>
    <name evidence="10" type="ORF">PAT3040_03614</name>
</gene>
<evidence type="ECO:0000313" key="11">
    <source>
        <dbReference type="Proteomes" id="UP000245202"/>
    </source>
</evidence>
<accession>A0A2R5F084</accession>
<dbReference type="InterPro" id="IPR038501">
    <property type="entry name" value="Spore_GerAC_C_sf"/>
</dbReference>
<keyword evidence="6" id="KW-0564">Palmitate</keyword>
<evidence type="ECO:0000256" key="6">
    <source>
        <dbReference type="ARBA" id="ARBA00023139"/>
    </source>
</evidence>
<keyword evidence="11" id="KW-1185">Reference proteome</keyword>
<proteinExistence type="inferred from homology"/>
<dbReference type="InterPro" id="IPR046953">
    <property type="entry name" value="Spore_GerAC-like_C"/>
</dbReference>
<evidence type="ECO:0000256" key="2">
    <source>
        <dbReference type="ARBA" id="ARBA00007886"/>
    </source>
</evidence>
<feature type="domain" description="Spore germination GerAC-like C-terminal" evidence="8">
    <location>
        <begin position="220"/>
        <end position="376"/>
    </location>
</feature>
<evidence type="ECO:0000256" key="7">
    <source>
        <dbReference type="ARBA" id="ARBA00023288"/>
    </source>
</evidence>
<dbReference type="Proteomes" id="UP000245202">
    <property type="component" value="Unassembled WGS sequence"/>
</dbReference>
<dbReference type="PANTHER" id="PTHR35789">
    <property type="entry name" value="SPORE GERMINATION PROTEIN B3"/>
    <property type="match status" value="1"/>
</dbReference>